<proteinExistence type="predicted"/>
<dbReference type="Proteomes" id="UP000215914">
    <property type="component" value="Unassembled WGS sequence"/>
</dbReference>
<dbReference type="AlphaFoldDB" id="A0A9K3JNR5"/>
<keyword evidence="3" id="KW-1185">Reference proteome</keyword>
<sequence>MSMCRICVNLVLFRIRAFTCDPLPLSSSPQRACVESCESMGLEELVDW</sequence>
<reference evidence="2" key="1">
    <citation type="journal article" date="2017" name="Nature">
        <title>The sunflower genome provides insights into oil metabolism, flowering and Asterid evolution.</title>
        <authorList>
            <person name="Badouin H."/>
            <person name="Gouzy J."/>
            <person name="Grassa C.J."/>
            <person name="Murat F."/>
            <person name="Staton S.E."/>
            <person name="Cottret L."/>
            <person name="Lelandais-Briere C."/>
            <person name="Owens G.L."/>
            <person name="Carrere S."/>
            <person name="Mayjonade B."/>
            <person name="Legrand L."/>
            <person name="Gill N."/>
            <person name="Kane N.C."/>
            <person name="Bowers J.E."/>
            <person name="Hubner S."/>
            <person name="Bellec A."/>
            <person name="Berard A."/>
            <person name="Berges H."/>
            <person name="Blanchet N."/>
            <person name="Boniface M.C."/>
            <person name="Brunel D."/>
            <person name="Catrice O."/>
            <person name="Chaidir N."/>
            <person name="Claudel C."/>
            <person name="Donnadieu C."/>
            <person name="Faraut T."/>
            <person name="Fievet G."/>
            <person name="Helmstetter N."/>
            <person name="King M."/>
            <person name="Knapp S.J."/>
            <person name="Lai Z."/>
            <person name="Le Paslier M.C."/>
            <person name="Lippi Y."/>
            <person name="Lorenzon L."/>
            <person name="Mandel J.R."/>
            <person name="Marage G."/>
            <person name="Marchand G."/>
            <person name="Marquand E."/>
            <person name="Bret-Mestries E."/>
            <person name="Morien E."/>
            <person name="Nambeesan S."/>
            <person name="Nguyen T."/>
            <person name="Pegot-Espagnet P."/>
            <person name="Pouilly N."/>
            <person name="Raftis F."/>
            <person name="Sallet E."/>
            <person name="Schiex T."/>
            <person name="Thomas J."/>
            <person name="Vandecasteele C."/>
            <person name="Vares D."/>
            <person name="Vear F."/>
            <person name="Vautrin S."/>
            <person name="Crespi M."/>
            <person name="Mangin B."/>
            <person name="Burke J.M."/>
            <person name="Salse J."/>
            <person name="Munos S."/>
            <person name="Vincourt P."/>
            <person name="Rieseberg L.H."/>
            <person name="Langlade N.B."/>
        </authorList>
    </citation>
    <scope>NUCLEOTIDE SEQUENCE</scope>
    <source>
        <tissue evidence="2">Leaves</tissue>
    </source>
</reference>
<protein>
    <submittedName>
        <fullName evidence="2">Uncharacterized protein</fullName>
    </submittedName>
</protein>
<gene>
    <name evidence="2" type="ORF">HanXRQr2_Chr02g0072631</name>
</gene>
<accession>A0A9K3JNR5</accession>
<feature type="chain" id="PRO_5039941149" evidence="1">
    <location>
        <begin position="20"/>
        <end position="48"/>
    </location>
</feature>
<organism evidence="2 3">
    <name type="scientific">Helianthus annuus</name>
    <name type="common">Common sunflower</name>
    <dbReference type="NCBI Taxonomy" id="4232"/>
    <lineage>
        <taxon>Eukaryota</taxon>
        <taxon>Viridiplantae</taxon>
        <taxon>Streptophyta</taxon>
        <taxon>Embryophyta</taxon>
        <taxon>Tracheophyta</taxon>
        <taxon>Spermatophyta</taxon>
        <taxon>Magnoliopsida</taxon>
        <taxon>eudicotyledons</taxon>
        <taxon>Gunneridae</taxon>
        <taxon>Pentapetalae</taxon>
        <taxon>asterids</taxon>
        <taxon>campanulids</taxon>
        <taxon>Asterales</taxon>
        <taxon>Asteraceae</taxon>
        <taxon>Asteroideae</taxon>
        <taxon>Heliantheae alliance</taxon>
        <taxon>Heliantheae</taxon>
        <taxon>Helianthus</taxon>
    </lineage>
</organism>
<evidence type="ECO:0000313" key="2">
    <source>
        <dbReference type="EMBL" id="KAF5818996.1"/>
    </source>
</evidence>
<name>A0A9K3JNR5_HELAN</name>
<comment type="caution">
    <text evidence="2">The sequence shown here is derived from an EMBL/GenBank/DDBJ whole genome shotgun (WGS) entry which is preliminary data.</text>
</comment>
<evidence type="ECO:0000256" key="1">
    <source>
        <dbReference type="SAM" id="SignalP"/>
    </source>
</evidence>
<dbReference type="Gramene" id="mRNA:HanXRQr2_Chr02g0072631">
    <property type="protein sequence ID" value="mRNA:HanXRQr2_Chr02g0072631"/>
    <property type="gene ID" value="HanXRQr2_Chr02g0072631"/>
</dbReference>
<keyword evidence="1" id="KW-0732">Signal</keyword>
<evidence type="ECO:0000313" key="3">
    <source>
        <dbReference type="Proteomes" id="UP000215914"/>
    </source>
</evidence>
<feature type="signal peptide" evidence="1">
    <location>
        <begin position="1"/>
        <end position="19"/>
    </location>
</feature>
<dbReference type="EMBL" id="MNCJ02000317">
    <property type="protein sequence ID" value="KAF5818996.1"/>
    <property type="molecule type" value="Genomic_DNA"/>
</dbReference>
<reference evidence="2" key="2">
    <citation type="submission" date="2020-06" db="EMBL/GenBank/DDBJ databases">
        <title>Helianthus annuus Genome sequencing and assembly Release 2.</title>
        <authorList>
            <person name="Gouzy J."/>
            <person name="Langlade N."/>
            <person name="Munos S."/>
        </authorList>
    </citation>
    <scope>NUCLEOTIDE SEQUENCE</scope>
    <source>
        <tissue evidence="2">Leaves</tissue>
    </source>
</reference>